<dbReference type="GO" id="GO:0060003">
    <property type="term" value="P:copper ion export"/>
    <property type="evidence" value="ECO:0007669"/>
    <property type="project" value="TreeGrafter"/>
</dbReference>
<dbReference type="SUPFAM" id="SSF111369">
    <property type="entry name" value="HlyD-like secretion proteins"/>
    <property type="match status" value="1"/>
</dbReference>
<reference evidence="5 6" key="1">
    <citation type="submission" date="2011-08" db="EMBL/GenBank/DDBJ databases">
        <title>The Genome Sequence of Alistipes indistinctus YIT 12060.</title>
        <authorList>
            <consortium name="The Broad Institute Genome Sequencing Platform"/>
            <person name="Earl A."/>
            <person name="Ward D."/>
            <person name="Feldgarden M."/>
            <person name="Gevers D."/>
            <person name="Morotomi M."/>
            <person name="Young S.K."/>
            <person name="Zeng Q."/>
            <person name="Gargeya S."/>
            <person name="Fitzgerald M."/>
            <person name="Haas B."/>
            <person name="Abouelleil A."/>
            <person name="Alvarado L."/>
            <person name="Arachchi H.M."/>
            <person name="Berlin A."/>
            <person name="Brown A."/>
            <person name="Chapman S.B."/>
            <person name="Chen Z."/>
            <person name="Dunbar C."/>
            <person name="Freedman E."/>
            <person name="Gearin G."/>
            <person name="Gellesch M."/>
            <person name="Goldberg J."/>
            <person name="Griggs A."/>
            <person name="Gujja S."/>
            <person name="Heiman D."/>
            <person name="Howarth C."/>
            <person name="Larson L."/>
            <person name="Lui A."/>
            <person name="MacDonald P.J.P."/>
            <person name="Montmayeur A."/>
            <person name="Murphy C."/>
            <person name="Neiman D."/>
            <person name="Pearson M."/>
            <person name="Priest M."/>
            <person name="Roberts A."/>
            <person name="Saif S."/>
            <person name="Shea T."/>
            <person name="Shenoy N."/>
            <person name="Sisk P."/>
            <person name="Stolte C."/>
            <person name="Sykes S."/>
            <person name="Wortman J."/>
            <person name="Nusbaum C."/>
            <person name="Birren B."/>
        </authorList>
    </citation>
    <scope>NUCLEOTIDE SEQUENCE [LARGE SCALE GENOMIC DNA]</scope>
    <source>
        <strain evidence="5 6">YIT 12060</strain>
    </source>
</reference>
<dbReference type="eggNOG" id="COG0845">
    <property type="taxonomic scope" value="Bacteria"/>
</dbReference>
<dbReference type="Gene3D" id="2.40.30.170">
    <property type="match status" value="1"/>
</dbReference>
<dbReference type="InterPro" id="IPR051909">
    <property type="entry name" value="MFP_Cation_Efflux"/>
</dbReference>
<organism evidence="5 6">
    <name type="scientific">Alistipes indistinctus YIT 12060</name>
    <dbReference type="NCBI Taxonomy" id="742725"/>
    <lineage>
        <taxon>Bacteria</taxon>
        <taxon>Pseudomonadati</taxon>
        <taxon>Bacteroidota</taxon>
        <taxon>Bacteroidia</taxon>
        <taxon>Bacteroidales</taxon>
        <taxon>Rikenellaceae</taxon>
        <taxon>Alistipes</taxon>
    </lineage>
</organism>
<dbReference type="Pfam" id="PF25973">
    <property type="entry name" value="BSH_CzcB"/>
    <property type="match status" value="1"/>
</dbReference>
<dbReference type="GO" id="GO:0022857">
    <property type="term" value="F:transmembrane transporter activity"/>
    <property type="evidence" value="ECO:0007669"/>
    <property type="project" value="InterPro"/>
</dbReference>
<dbReference type="Gene3D" id="2.40.420.20">
    <property type="match status" value="1"/>
</dbReference>
<accession>G5HA41</accession>
<sequence length="361" mass="40168">MKNKNKYSVLIVAILSLTGCWTRQRETVSGTVPLTLTDSLRKLVTVDTVQIRERTSELLLNGKVAFDQDRIAPVPVPFAGVVEEVVPELGDYVRKGETLAVIRSGEAAEAEKQYVDAVQGLAVAERNQRTVEEMYASGLASEKDRLEARQRYNTAQAELSRAKEFRTLNHVEGASYRLVAPVSGFVAERNISRNMQVRADGEDAFRVCGLEDVWVVAEVYQSDIRSVGVGQPVRISILSYPDTEFTGEIDKVYNMLDAESKTMDLRVKLANREYRLKPGMFATVYVRTDNGDRRYPTVPAEALIFEGGRHYVVVAGEDGSLQIRPVELRGQTPRECYLSGGVKAGETVIGRNALLVYNQLK</sequence>
<dbReference type="GeneID" id="92815460"/>
<evidence type="ECO:0000259" key="3">
    <source>
        <dbReference type="Pfam" id="PF25954"/>
    </source>
</evidence>
<dbReference type="InterPro" id="IPR058792">
    <property type="entry name" value="Beta-barrel_RND_2"/>
</dbReference>
<gene>
    <name evidence="5" type="ORF">HMPREF9450_01506</name>
</gene>
<dbReference type="PROSITE" id="PS51257">
    <property type="entry name" value="PROKAR_LIPOPROTEIN"/>
    <property type="match status" value="1"/>
</dbReference>
<feature type="domain" description="CzcB-like barrel-sandwich hybrid" evidence="4">
    <location>
        <begin position="71"/>
        <end position="201"/>
    </location>
</feature>
<dbReference type="Pfam" id="PF25954">
    <property type="entry name" value="Beta-barrel_RND_2"/>
    <property type="match status" value="1"/>
</dbReference>
<dbReference type="GO" id="GO:0015679">
    <property type="term" value="P:plasma membrane copper ion transport"/>
    <property type="evidence" value="ECO:0007669"/>
    <property type="project" value="TreeGrafter"/>
</dbReference>
<dbReference type="GO" id="GO:0016020">
    <property type="term" value="C:membrane"/>
    <property type="evidence" value="ECO:0007669"/>
    <property type="project" value="InterPro"/>
</dbReference>
<dbReference type="InterPro" id="IPR006143">
    <property type="entry name" value="RND_pump_MFP"/>
</dbReference>
<evidence type="ECO:0000256" key="2">
    <source>
        <dbReference type="ARBA" id="ARBA00022448"/>
    </source>
</evidence>
<dbReference type="PANTHER" id="PTHR30097">
    <property type="entry name" value="CATION EFFLUX SYSTEM PROTEIN CUSB"/>
    <property type="match status" value="1"/>
</dbReference>
<proteinExistence type="inferred from homology"/>
<dbReference type="HOGENOM" id="CLU_018816_13_3_10"/>
<dbReference type="STRING" id="742725.HMPREF9450_01506"/>
<evidence type="ECO:0000256" key="1">
    <source>
        <dbReference type="ARBA" id="ARBA00009477"/>
    </source>
</evidence>
<dbReference type="Gene3D" id="2.40.50.100">
    <property type="match status" value="1"/>
</dbReference>
<comment type="caution">
    <text evidence="5">The sequence shown here is derived from an EMBL/GenBank/DDBJ whole genome shotgun (WGS) entry which is preliminary data.</text>
</comment>
<comment type="similarity">
    <text evidence="1">Belongs to the membrane fusion protein (MFP) (TC 8.A.1) family.</text>
</comment>
<dbReference type="NCBIfam" id="TIGR01730">
    <property type="entry name" value="RND_mfp"/>
    <property type="match status" value="1"/>
</dbReference>
<dbReference type="PANTHER" id="PTHR30097:SF4">
    <property type="entry name" value="SLR6042 PROTEIN"/>
    <property type="match status" value="1"/>
</dbReference>
<evidence type="ECO:0000313" key="5">
    <source>
        <dbReference type="EMBL" id="EHB91457.1"/>
    </source>
</evidence>
<feature type="domain" description="CusB-like beta-barrel" evidence="3">
    <location>
        <begin position="213"/>
        <end position="288"/>
    </location>
</feature>
<dbReference type="Proteomes" id="UP000006008">
    <property type="component" value="Unassembled WGS sequence"/>
</dbReference>
<dbReference type="AlphaFoldDB" id="G5HA41"/>
<dbReference type="GO" id="GO:0030313">
    <property type="term" value="C:cell envelope"/>
    <property type="evidence" value="ECO:0007669"/>
    <property type="project" value="TreeGrafter"/>
</dbReference>
<dbReference type="FunFam" id="2.40.30.170:FF:000010">
    <property type="entry name" value="Efflux RND transporter periplasmic adaptor subunit"/>
    <property type="match status" value="1"/>
</dbReference>
<evidence type="ECO:0000259" key="4">
    <source>
        <dbReference type="Pfam" id="PF25973"/>
    </source>
</evidence>
<evidence type="ECO:0000313" key="6">
    <source>
        <dbReference type="Proteomes" id="UP000006008"/>
    </source>
</evidence>
<keyword evidence="6" id="KW-1185">Reference proteome</keyword>
<dbReference type="EMBL" id="ADLD01000013">
    <property type="protein sequence ID" value="EHB91457.1"/>
    <property type="molecule type" value="Genomic_DNA"/>
</dbReference>
<dbReference type="PATRIC" id="fig|742725.3.peg.1595"/>
<dbReference type="InterPro" id="IPR058647">
    <property type="entry name" value="BSH_CzcB-like"/>
</dbReference>
<protein>
    <submittedName>
        <fullName evidence="5">Uncharacterized protein</fullName>
    </submittedName>
</protein>
<keyword evidence="2" id="KW-0813">Transport</keyword>
<name>G5HA41_9BACT</name>
<dbReference type="RefSeq" id="WP_009134312.1">
    <property type="nucleotide sequence ID" value="NZ_CP102250.1"/>
</dbReference>